<evidence type="ECO:0000313" key="3">
    <source>
        <dbReference type="EMBL" id="MFB9376129.1"/>
    </source>
</evidence>
<dbReference type="SUPFAM" id="SSF47413">
    <property type="entry name" value="lambda repressor-like DNA-binding domains"/>
    <property type="match status" value="1"/>
</dbReference>
<dbReference type="InterPro" id="IPR010982">
    <property type="entry name" value="Lambda_DNA-bd_dom_sf"/>
</dbReference>
<comment type="caution">
    <text evidence="3">The sequence shown here is derived from an EMBL/GenBank/DDBJ whole genome shotgun (WGS) entry which is preliminary data.</text>
</comment>
<dbReference type="InterPro" id="IPR050807">
    <property type="entry name" value="TransReg_Diox_bact_type"/>
</dbReference>
<sequence length="90" mass="9700">MLRTVFGAVLREERLAQGRTLAAVARRSGISLPYLSEIERGRKEPSSEILADLCGALDLTVPDLLARSLRTVTTRAVPTAPSSVQLRLAA</sequence>
<dbReference type="PANTHER" id="PTHR46797:SF1">
    <property type="entry name" value="METHYLPHOSPHONATE SYNTHASE"/>
    <property type="match status" value="1"/>
</dbReference>
<dbReference type="EMBL" id="JBHMDM010000002">
    <property type="protein sequence ID" value="MFB9376129.1"/>
    <property type="molecule type" value="Genomic_DNA"/>
</dbReference>
<name>A0ABV5LPW7_9ACTN</name>
<accession>A0ABV5LPW7</accession>
<dbReference type="Gene3D" id="1.10.260.40">
    <property type="entry name" value="lambda repressor-like DNA-binding domains"/>
    <property type="match status" value="1"/>
</dbReference>
<protein>
    <submittedName>
        <fullName evidence="3">Helix-turn-helix domain-containing protein</fullName>
    </submittedName>
</protein>
<keyword evidence="4" id="KW-1185">Reference proteome</keyword>
<evidence type="ECO:0000256" key="1">
    <source>
        <dbReference type="ARBA" id="ARBA00023125"/>
    </source>
</evidence>
<organism evidence="3 4">
    <name type="scientific">Kineococcus gynurae</name>
    <dbReference type="NCBI Taxonomy" id="452979"/>
    <lineage>
        <taxon>Bacteria</taxon>
        <taxon>Bacillati</taxon>
        <taxon>Actinomycetota</taxon>
        <taxon>Actinomycetes</taxon>
        <taxon>Kineosporiales</taxon>
        <taxon>Kineosporiaceae</taxon>
        <taxon>Kineococcus</taxon>
    </lineage>
</organism>
<evidence type="ECO:0000259" key="2">
    <source>
        <dbReference type="PROSITE" id="PS50943"/>
    </source>
</evidence>
<proteinExistence type="predicted"/>
<reference evidence="3 4" key="1">
    <citation type="submission" date="2024-09" db="EMBL/GenBank/DDBJ databases">
        <authorList>
            <person name="Sun Q."/>
            <person name="Mori K."/>
        </authorList>
    </citation>
    <scope>NUCLEOTIDE SEQUENCE [LARGE SCALE GENOMIC DNA]</scope>
    <source>
        <strain evidence="3 4">TISTR 1856</strain>
    </source>
</reference>
<dbReference type="InterPro" id="IPR001387">
    <property type="entry name" value="Cro/C1-type_HTH"/>
</dbReference>
<evidence type="ECO:0000313" key="4">
    <source>
        <dbReference type="Proteomes" id="UP001589748"/>
    </source>
</evidence>
<dbReference type="Pfam" id="PF01381">
    <property type="entry name" value="HTH_3"/>
    <property type="match status" value="1"/>
</dbReference>
<dbReference type="Proteomes" id="UP001589748">
    <property type="component" value="Unassembled WGS sequence"/>
</dbReference>
<keyword evidence="1" id="KW-0238">DNA-binding</keyword>
<dbReference type="PANTHER" id="PTHR46797">
    <property type="entry name" value="HTH-TYPE TRANSCRIPTIONAL REGULATOR"/>
    <property type="match status" value="1"/>
</dbReference>
<dbReference type="PROSITE" id="PS50943">
    <property type="entry name" value="HTH_CROC1"/>
    <property type="match status" value="1"/>
</dbReference>
<feature type="domain" description="HTH cro/C1-type" evidence="2">
    <location>
        <begin position="10"/>
        <end position="64"/>
    </location>
</feature>
<gene>
    <name evidence="3" type="ORF">ACFFVI_04020</name>
</gene>
<dbReference type="CDD" id="cd00093">
    <property type="entry name" value="HTH_XRE"/>
    <property type="match status" value="1"/>
</dbReference>
<dbReference type="RefSeq" id="WP_380134619.1">
    <property type="nucleotide sequence ID" value="NZ_JBHLUI010000002.1"/>
</dbReference>
<dbReference type="SMART" id="SM00530">
    <property type="entry name" value="HTH_XRE"/>
    <property type="match status" value="1"/>
</dbReference>